<dbReference type="eggNOG" id="ENOG5030E1Q">
    <property type="taxonomic scope" value="Bacteria"/>
</dbReference>
<reference evidence="1 2" key="1">
    <citation type="submission" date="2016-04" db="EMBL/GenBank/DDBJ databases">
        <title>Complete genome sequence of Bacillus oceanisediminis strain 2691.</title>
        <authorList>
            <person name="Jeong H."/>
            <person name="Kim H.J."/>
            <person name="Lee D.-W."/>
        </authorList>
    </citation>
    <scope>NUCLEOTIDE SEQUENCE [LARGE SCALE GENOMIC DNA]</scope>
    <source>
        <strain evidence="1 2">2691</strain>
    </source>
</reference>
<evidence type="ECO:0000313" key="1">
    <source>
        <dbReference type="EMBL" id="AND40449.1"/>
    </source>
</evidence>
<dbReference type="STRING" id="1196031.A361_15250"/>
<proteinExistence type="predicted"/>
<dbReference type="EMBL" id="CP015506">
    <property type="protein sequence ID" value="AND40449.1"/>
    <property type="molecule type" value="Genomic_DNA"/>
</dbReference>
<evidence type="ECO:0000313" key="2">
    <source>
        <dbReference type="Proteomes" id="UP000077856"/>
    </source>
</evidence>
<name>A0A160MBZ5_9BACI</name>
<gene>
    <name evidence="1" type="ORF">A361_15250</name>
</gene>
<dbReference type="AlphaFoldDB" id="A0A160MBZ5"/>
<protein>
    <submittedName>
        <fullName evidence="1">Uncharacterized protein</fullName>
    </submittedName>
</protein>
<organism evidence="1 2">
    <name type="scientific">Cytobacillus oceanisediminis 2691</name>
    <dbReference type="NCBI Taxonomy" id="1196031"/>
    <lineage>
        <taxon>Bacteria</taxon>
        <taxon>Bacillati</taxon>
        <taxon>Bacillota</taxon>
        <taxon>Bacilli</taxon>
        <taxon>Bacillales</taxon>
        <taxon>Bacillaceae</taxon>
        <taxon>Cytobacillus</taxon>
    </lineage>
</organism>
<sequence length="63" mass="7363">MVMELILFNRRGREDSVSPRKGISSKMKMAENGNADILSAFIRQTLREPDLYARLMFKKMEQI</sequence>
<accession>A0A160MBZ5</accession>
<dbReference type="KEGG" id="bon:A361_15250"/>
<dbReference type="Proteomes" id="UP000077856">
    <property type="component" value="Chromosome"/>
</dbReference>